<reference evidence="3" key="1">
    <citation type="submission" date="2018-06" db="EMBL/GenBank/DDBJ databases">
        <title>Complete genome sequences of Mycoplasma anatis, M. anseris and M. cloacale type strains.</title>
        <authorList>
            <person name="Grozner D."/>
            <person name="Forro B."/>
            <person name="Sulyok K.M."/>
            <person name="Marton S."/>
            <person name="Kreizinger Z."/>
            <person name="Banyai K."/>
            <person name="Gyuranecz M."/>
        </authorList>
    </citation>
    <scope>NUCLEOTIDE SEQUENCE [LARGE SCALE GENOMIC DNA]</scope>
    <source>
        <strain evidence="3">ATCC 49234</strain>
    </source>
</reference>
<dbReference type="KEGG" id="mane:DP065_01495"/>
<dbReference type="AlphaFoldDB" id="A0A2Z4ND58"/>
<gene>
    <name evidence="2" type="ORF">DP065_01495</name>
</gene>
<keyword evidence="1" id="KW-1133">Transmembrane helix</keyword>
<organism evidence="2 3">
    <name type="scientific">[Mycoplasma] anseris</name>
    <dbReference type="NCBI Taxonomy" id="92400"/>
    <lineage>
        <taxon>Bacteria</taxon>
        <taxon>Bacillati</taxon>
        <taxon>Mycoplasmatota</taxon>
        <taxon>Mycoplasmoidales</taxon>
        <taxon>Metamycoplasmataceae</taxon>
        <taxon>Metamycoplasma</taxon>
    </lineage>
</organism>
<keyword evidence="1" id="KW-0812">Transmembrane</keyword>
<evidence type="ECO:0000313" key="3">
    <source>
        <dbReference type="Proteomes" id="UP000250218"/>
    </source>
</evidence>
<feature type="transmembrane region" description="Helical" evidence="1">
    <location>
        <begin position="65"/>
        <end position="91"/>
    </location>
</feature>
<sequence>MLRPNNKIYLSAMQIYNYEFSYKERKKESKFAFSILGINYWFMIAISTILINSQKWDKILVKTPYLLWGIYIPSSILLLIIGLLLILRLIFSNQTMRWKNVNFFKFIKFFRLYLIITMHYWVLSDLNLVLWPDKKNTKNKKFILFFKHFSFIYIDGIYELFSEYEKENPNGKLKFINLLAFLNRQYLLNKNKTWIEIILLNQYFF</sequence>
<evidence type="ECO:0000313" key="2">
    <source>
        <dbReference type="EMBL" id="AWX69426.1"/>
    </source>
</evidence>
<feature type="transmembrane region" description="Helical" evidence="1">
    <location>
        <begin position="103"/>
        <end position="122"/>
    </location>
</feature>
<dbReference type="EMBL" id="CP030140">
    <property type="protein sequence ID" value="AWX69426.1"/>
    <property type="molecule type" value="Genomic_DNA"/>
</dbReference>
<feature type="transmembrane region" description="Helical" evidence="1">
    <location>
        <begin position="31"/>
        <end position="53"/>
    </location>
</feature>
<keyword evidence="3" id="KW-1185">Reference proteome</keyword>
<dbReference type="Proteomes" id="UP000250218">
    <property type="component" value="Chromosome"/>
</dbReference>
<name>A0A2Z4ND58_9BACT</name>
<accession>A0A2Z4ND58</accession>
<protein>
    <submittedName>
        <fullName evidence="2">Uncharacterized protein</fullName>
    </submittedName>
</protein>
<keyword evidence="1" id="KW-0472">Membrane</keyword>
<proteinExistence type="predicted"/>
<evidence type="ECO:0000256" key="1">
    <source>
        <dbReference type="SAM" id="Phobius"/>
    </source>
</evidence>